<dbReference type="InterPro" id="IPR023298">
    <property type="entry name" value="ATPase_P-typ_TM_dom_sf"/>
</dbReference>
<name>A0AAN6H2L0_9PEZI</name>
<keyword evidence="3" id="KW-0460">Magnesium</keyword>
<dbReference type="EMBL" id="JAUJLE010000533">
    <property type="protein sequence ID" value="KAK0953809.1"/>
    <property type="molecule type" value="Genomic_DNA"/>
</dbReference>
<dbReference type="GO" id="GO:0005886">
    <property type="term" value="C:plasma membrane"/>
    <property type="evidence" value="ECO:0007669"/>
    <property type="project" value="TreeGrafter"/>
</dbReference>
<dbReference type="PROSITE" id="PS00154">
    <property type="entry name" value="ATPASE_E1_E2"/>
    <property type="match status" value="1"/>
</dbReference>
<dbReference type="InterPro" id="IPR018303">
    <property type="entry name" value="ATPase_P-typ_P_site"/>
</dbReference>
<dbReference type="InterPro" id="IPR023299">
    <property type="entry name" value="ATPase_P-typ_cyto_dom_N"/>
</dbReference>
<dbReference type="GO" id="GO:0012505">
    <property type="term" value="C:endomembrane system"/>
    <property type="evidence" value="ECO:0007669"/>
    <property type="project" value="UniProtKB-SubCell"/>
</dbReference>
<protein>
    <submittedName>
        <fullName evidence="6">Plasma membrane calcium</fullName>
    </submittedName>
</protein>
<dbReference type="PANTHER" id="PTHR24093">
    <property type="entry name" value="CATION TRANSPORTING ATPASE"/>
    <property type="match status" value="1"/>
</dbReference>
<proteinExistence type="predicted"/>
<evidence type="ECO:0000313" key="7">
    <source>
        <dbReference type="Proteomes" id="UP001175353"/>
    </source>
</evidence>
<accession>A0AAN6H2L0</accession>
<dbReference type="GO" id="GO:0005388">
    <property type="term" value="F:P-type calcium transporter activity"/>
    <property type="evidence" value="ECO:0007669"/>
    <property type="project" value="TreeGrafter"/>
</dbReference>
<dbReference type="GO" id="GO:0006874">
    <property type="term" value="P:intracellular calcium ion homeostasis"/>
    <property type="evidence" value="ECO:0007669"/>
    <property type="project" value="TreeGrafter"/>
</dbReference>
<keyword evidence="7" id="KW-1185">Reference proteome</keyword>
<dbReference type="SUPFAM" id="SSF81665">
    <property type="entry name" value="Calcium ATPase, transmembrane domain M"/>
    <property type="match status" value="1"/>
</dbReference>
<evidence type="ECO:0000313" key="6">
    <source>
        <dbReference type="EMBL" id="KAK0953809.1"/>
    </source>
</evidence>
<dbReference type="GO" id="GO:0000166">
    <property type="term" value="F:nucleotide binding"/>
    <property type="evidence" value="ECO:0007669"/>
    <property type="project" value="InterPro"/>
</dbReference>
<dbReference type="AlphaFoldDB" id="A0AAN6H2L0"/>
<dbReference type="Proteomes" id="UP001175353">
    <property type="component" value="Unassembled WGS sequence"/>
</dbReference>
<dbReference type="Gene3D" id="1.20.1110.10">
    <property type="entry name" value="Calcium-transporting ATPase, transmembrane domain"/>
    <property type="match status" value="1"/>
</dbReference>
<feature type="non-terminal residue" evidence="6">
    <location>
        <position position="1"/>
    </location>
</feature>
<dbReference type="PANTHER" id="PTHR24093:SF369">
    <property type="entry name" value="CALCIUM-TRANSPORTING ATPASE"/>
    <property type="match status" value="1"/>
</dbReference>
<evidence type="ECO:0000256" key="4">
    <source>
        <dbReference type="ARBA" id="ARBA00022989"/>
    </source>
</evidence>
<dbReference type="SUPFAM" id="SSF56784">
    <property type="entry name" value="HAD-like"/>
    <property type="match status" value="1"/>
</dbReference>
<dbReference type="InterPro" id="IPR023214">
    <property type="entry name" value="HAD_sf"/>
</dbReference>
<dbReference type="Gene3D" id="3.40.1110.10">
    <property type="entry name" value="Calcium-transporting ATPase, cytoplasmic domain N"/>
    <property type="match status" value="1"/>
</dbReference>
<evidence type="ECO:0000256" key="3">
    <source>
        <dbReference type="ARBA" id="ARBA00022842"/>
    </source>
</evidence>
<evidence type="ECO:0000256" key="5">
    <source>
        <dbReference type="ARBA" id="ARBA00023136"/>
    </source>
</evidence>
<organism evidence="6 7">
    <name type="scientific">Friedmanniomyces endolithicus</name>
    <dbReference type="NCBI Taxonomy" id="329885"/>
    <lineage>
        <taxon>Eukaryota</taxon>
        <taxon>Fungi</taxon>
        <taxon>Dikarya</taxon>
        <taxon>Ascomycota</taxon>
        <taxon>Pezizomycotina</taxon>
        <taxon>Dothideomycetes</taxon>
        <taxon>Dothideomycetidae</taxon>
        <taxon>Mycosphaerellales</taxon>
        <taxon>Teratosphaeriaceae</taxon>
        <taxon>Friedmanniomyces</taxon>
    </lineage>
</organism>
<keyword evidence="2" id="KW-0812">Transmembrane</keyword>
<gene>
    <name evidence="6" type="primary">PMC1_4</name>
    <name evidence="6" type="ORF">LTR91_023653</name>
</gene>
<comment type="subcellular location">
    <subcellularLocation>
        <location evidence="1">Endomembrane system</location>
        <topology evidence="1">Multi-pass membrane protein</topology>
    </subcellularLocation>
</comment>
<evidence type="ECO:0000256" key="2">
    <source>
        <dbReference type="ARBA" id="ARBA00022692"/>
    </source>
</evidence>
<dbReference type="InterPro" id="IPR036412">
    <property type="entry name" value="HAD-like_sf"/>
</dbReference>
<sequence>FNTELRALTPAMPIKDTKVEDLRVATLALTFGTLTLLVSSLLSRAHSNYLAVTLALAYATKRMLKDRNLVRVLRSCETMGKATTVCSDKTGTLTQNVMTVVAGSVGNLVQETRFVDDACG</sequence>
<keyword evidence="4" id="KW-1133">Transmembrane helix</keyword>
<reference evidence="6" key="1">
    <citation type="submission" date="2023-06" db="EMBL/GenBank/DDBJ databases">
        <title>Black Yeasts Isolated from many extreme environments.</title>
        <authorList>
            <person name="Coleine C."/>
            <person name="Stajich J.E."/>
            <person name="Selbmann L."/>
        </authorList>
    </citation>
    <scope>NUCLEOTIDE SEQUENCE</scope>
    <source>
        <strain evidence="6">CCFEE 5200</strain>
    </source>
</reference>
<dbReference type="Gene3D" id="3.40.50.1000">
    <property type="entry name" value="HAD superfamily/HAD-like"/>
    <property type="match status" value="1"/>
</dbReference>
<comment type="caution">
    <text evidence="6">The sequence shown here is derived from an EMBL/GenBank/DDBJ whole genome shotgun (WGS) entry which is preliminary data.</text>
</comment>
<evidence type="ECO:0000256" key="1">
    <source>
        <dbReference type="ARBA" id="ARBA00004127"/>
    </source>
</evidence>
<keyword evidence="5" id="KW-0472">Membrane</keyword>